<gene>
    <name evidence="3" type="ORF">FPL22_08670</name>
</gene>
<evidence type="ECO:0000256" key="1">
    <source>
        <dbReference type="ARBA" id="ARBA00005622"/>
    </source>
</evidence>
<dbReference type="RefSeq" id="WP_144229810.1">
    <property type="nucleotide sequence ID" value="NZ_CBCRVV010000007.1"/>
</dbReference>
<dbReference type="Proteomes" id="UP000315648">
    <property type="component" value="Unassembled WGS sequence"/>
</dbReference>
<keyword evidence="2 3" id="KW-0378">Hydrolase</keyword>
<name>A0A556QRS3_9BACT</name>
<protein>
    <submittedName>
        <fullName evidence="3">Alpha/beta hydrolase</fullName>
    </submittedName>
</protein>
<organism evidence="3 4">
    <name type="scientific">Rariglobus hedericola</name>
    <dbReference type="NCBI Taxonomy" id="2597822"/>
    <lineage>
        <taxon>Bacteria</taxon>
        <taxon>Pseudomonadati</taxon>
        <taxon>Verrucomicrobiota</taxon>
        <taxon>Opitutia</taxon>
        <taxon>Opitutales</taxon>
        <taxon>Opitutaceae</taxon>
        <taxon>Rariglobus</taxon>
    </lineage>
</organism>
<dbReference type="EMBL" id="VMBG01000001">
    <property type="protein sequence ID" value="TSJ79347.1"/>
    <property type="molecule type" value="Genomic_DNA"/>
</dbReference>
<comment type="similarity">
    <text evidence="1">Belongs to the esterase D family.</text>
</comment>
<dbReference type="InterPro" id="IPR000801">
    <property type="entry name" value="Esterase-like"/>
</dbReference>
<dbReference type="SUPFAM" id="SSF53474">
    <property type="entry name" value="alpha/beta-Hydrolases"/>
    <property type="match status" value="1"/>
</dbReference>
<dbReference type="PANTHER" id="PTHR40841">
    <property type="entry name" value="SIDEROPHORE TRIACETYLFUSARININE C ESTERASE"/>
    <property type="match status" value="1"/>
</dbReference>
<accession>A0A556QRS3</accession>
<dbReference type="OrthoDB" id="9784036at2"/>
<sequence length="249" mass="26788">MSKSPVPAAFHLSGLGTDYAIYVDLPEGSKPDAGEPWITVLCLDGDDQFADLCKARKVVAKTHALPPLLLVGIGYGASYGKPGNKRSRDYTPVAITEAPDAGGADAFLEFLTGTVWTELARRYPVHPEIRGIAGYSLSGLLALHALFKPQPFFNRVLAASPSIWWGERAVLAPLVVLQDRDEALPARLFLSVGLKDSQSMTGDLDLLEAQLAARPVRELTVSGARFPECNHFNAIAVSFRTGLVELFAG</sequence>
<dbReference type="InterPro" id="IPR052558">
    <property type="entry name" value="Siderophore_Hydrolase_D"/>
</dbReference>
<comment type="caution">
    <text evidence="3">The sequence shown here is derived from an EMBL/GenBank/DDBJ whole genome shotgun (WGS) entry which is preliminary data.</text>
</comment>
<dbReference type="Gene3D" id="3.40.50.1820">
    <property type="entry name" value="alpha/beta hydrolase"/>
    <property type="match status" value="1"/>
</dbReference>
<evidence type="ECO:0000313" key="3">
    <source>
        <dbReference type="EMBL" id="TSJ79347.1"/>
    </source>
</evidence>
<dbReference type="GO" id="GO:0016788">
    <property type="term" value="F:hydrolase activity, acting on ester bonds"/>
    <property type="evidence" value="ECO:0007669"/>
    <property type="project" value="TreeGrafter"/>
</dbReference>
<keyword evidence="4" id="KW-1185">Reference proteome</keyword>
<dbReference type="AlphaFoldDB" id="A0A556QRS3"/>
<reference evidence="3 4" key="1">
    <citation type="submission" date="2019-07" db="EMBL/GenBank/DDBJ databases">
        <title>Description of 53C-WASEF.</title>
        <authorList>
            <person name="Pitt A."/>
            <person name="Hahn M.W."/>
        </authorList>
    </citation>
    <scope>NUCLEOTIDE SEQUENCE [LARGE SCALE GENOMIC DNA]</scope>
    <source>
        <strain evidence="3 4">53C-WASEF</strain>
    </source>
</reference>
<proteinExistence type="inferred from homology"/>
<dbReference type="Pfam" id="PF00756">
    <property type="entry name" value="Esterase"/>
    <property type="match status" value="1"/>
</dbReference>
<dbReference type="InterPro" id="IPR029058">
    <property type="entry name" value="AB_hydrolase_fold"/>
</dbReference>
<evidence type="ECO:0000256" key="2">
    <source>
        <dbReference type="ARBA" id="ARBA00022801"/>
    </source>
</evidence>
<dbReference type="PANTHER" id="PTHR40841:SF2">
    <property type="entry name" value="SIDEROPHORE-DEGRADING ESTERASE (EUROFUNG)"/>
    <property type="match status" value="1"/>
</dbReference>
<evidence type="ECO:0000313" key="4">
    <source>
        <dbReference type="Proteomes" id="UP000315648"/>
    </source>
</evidence>